<protein>
    <submittedName>
        <fullName evidence="7">ATP synthase F0, I subunit</fullName>
    </submittedName>
</protein>
<organism evidence="7 8">
    <name type="scientific">Hathewaya histolytica</name>
    <name type="common">Clostridium histolyticum</name>
    <dbReference type="NCBI Taxonomy" id="1498"/>
    <lineage>
        <taxon>Bacteria</taxon>
        <taxon>Bacillati</taxon>
        <taxon>Bacillota</taxon>
        <taxon>Clostridia</taxon>
        <taxon>Eubacteriales</taxon>
        <taxon>Clostridiaceae</taxon>
        <taxon>Hathewaya</taxon>
    </lineage>
</organism>
<evidence type="ECO:0000256" key="2">
    <source>
        <dbReference type="ARBA" id="ARBA00022475"/>
    </source>
</evidence>
<comment type="subcellular location">
    <subcellularLocation>
        <location evidence="1">Cell membrane</location>
        <topology evidence="1">Multi-pass membrane protein</topology>
    </subcellularLocation>
</comment>
<dbReference type="KEGG" id="hhw:NCTC503_02265"/>
<dbReference type="GO" id="GO:0005886">
    <property type="term" value="C:plasma membrane"/>
    <property type="evidence" value="ECO:0007669"/>
    <property type="project" value="UniProtKB-SubCell"/>
</dbReference>
<proteinExistence type="predicted"/>
<dbReference type="EMBL" id="LR590481">
    <property type="protein sequence ID" value="VTQ94148.1"/>
    <property type="molecule type" value="Genomic_DNA"/>
</dbReference>
<keyword evidence="5 6" id="KW-0472">Membrane</keyword>
<evidence type="ECO:0000256" key="6">
    <source>
        <dbReference type="SAM" id="Phobius"/>
    </source>
</evidence>
<evidence type="ECO:0000256" key="5">
    <source>
        <dbReference type="ARBA" id="ARBA00023136"/>
    </source>
</evidence>
<dbReference type="InterPro" id="IPR005598">
    <property type="entry name" value="ATP_synth_I"/>
</dbReference>
<evidence type="ECO:0000313" key="7">
    <source>
        <dbReference type="EMBL" id="VTQ94148.1"/>
    </source>
</evidence>
<dbReference type="OrthoDB" id="1954969at2"/>
<feature type="transmembrane region" description="Helical" evidence="6">
    <location>
        <begin position="12"/>
        <end position="30"/>
    </location>
</feature>
<feature type="transmembrane region" description="Helical" evidence="6">
    <location>
        <begin position="95"/>
        <end position="114"/>
    </location>
</feature>
<keyword evidence="2" id="KW-1003">Cell membrane</keyword>
<feature type="transmembrane region" description="Helical" evidence="6">
    <location>
        <begin position="67"/>
        <end position="89"/>
    </location>
</feature>
<sequence>MNKDVKNMLKVIIIFIISISAVGSIILYFINKTYIWPFITGSTMAILSFTINSLTTSNVLSKNANKGLLFLSSIFRVLLVCIVGAVIAKNNMNEILPYILGYSVEFIGMFFYGLSLKKQI</sequence>
<reference evidence="7 8" key="1">
    <citation type="submission" date="2019-05" db="EMBL/GenBank/DDBJ databases">
        <authorList>
            <consortium name="Pathogen Informatics"/>
        </authorList>
    </citation>
    <scope>NUCLEOTIDE SEQUENCE [LARGE SCALE GENOMIC DNA]</scope>
    <source>
        <strain evidence="7 8">NCTC503</strain>
    </source>
</reference>
<dbReference type="Proteomes" id="UP000308489">
    <property type="component" value="Chromosome 1"/>
</dbReference>
<dbReference type="Pfam" id="PF03899">
    <property type="entry name" value="ATP-synt_I"/>
    <property type="match status" value="1"/>
</dbReference>
<evidence type="ECO:0000256" key="4">
    <source>
        <dbReference type="ARBA" id="ARBA00022989"/>
    </source>
</evidence>
<evidence type="ECO:0000256" key="3">
    <source>
        <dbReference type="ARBA" id="ARBA00022692"/>
    </source>
</evidence>
<dbReference type="AlphaFoldDB" id="A0A4U9RR33"/>
<keyword evidence="4 6" id="KW-1133">Transmembrane helix</keyword>
<keyword evidence="3 6" id="KW-0812">Transmembrane</keyword>
<feature type="transmembrane region" description="Helical" evidence="6">
    <location>
        <begin position="36"/>
        <end position="55"/>
    </location>
</feature>
<name>A0A4U9RR33_HATHI</name>
<accession>A0A4U9RR33</accession>
<keyword evidence="8" id="KW-1185">Reference proteome</keyword>
<dbReference type="RefSeq" id="WP_138210808.1">
    <property type="nucleotide sequence ID" value="NZ_CBCRUQ010000002.1"/>
</dbReference>
<evidence type="ECO:0000313" key="8">
    <source>
        <dbReference type="Proteomes" id="UP000308489"/>
    </source>
</evidence>
<evidence type="ECO:0000256" key="1">
    <source>
        <dbReference type="ARBA" id="ARBA00004651"/>
    </source>
</evidence>
<gene>
    <name evidence="7" type="primary">atpI</name>
    <name evidence="7" type="ORF">NCTC503_02265</name>
</gene>